<reference evidence="1" key="1">
    <citation type="submission" date="2020-11" db="EMBL/GenBank/DDBJ databases">
        <authorList>
            <person name="Tran Van P."/>
        </authorList>
    </citation>
    <scope>NUCLEOTIDE SEQUENCE</scope>
</reference>
<evidence type="ECO:0000313" key="1">
    <source>
        <dbReference type="EMBL" id="CAD7233163.1"/>
    </source>
</evidence>
<gene>
    <name evidence="1" type="ORF">CTOB1V02_LOCUS10986</name>
</gene>
<dbReference type="EMBL" id="OB665753">
    <property type="protein sequence ID" value="CAD7233163.1"/>
    <property type="molecule type" value="Genomic_DNA"/>
</dbReference>
<name>A0A7R8WK03_9CRUS</name>
<dbReference type="AlphaFoldDB" id="A0A7R8WK03"/>
<protein>
    <submittedName>
        <fullName evidence="1">Uncharacterized protein</fullName>
    </submittedName>
</protein>
<organism evidence="1">
    <name type="scientific">Cyprideis torosa</name>
    <dbReference type="NCBI Taxonomy" id="163714"/>
    <lineage>
        <taxon>Eukaryota</taxon>
        <taxon>Metazoa</taxon>
        <taxon>Ecdysozoa</taxon>
        <taxon>Arthropoda</taxon>
        <taxon>Crustacea</taxon>
        <taxon>Oligostraca</taxon>
        <taxon>Ostracoda</taxon>
        <taxon>Podocopa</taxon>
        <taxon>Podocopida</taxon>
        <taxon>Cytherocopina</taxon>
        <taxon>Cytheroidea</taxon>
        <taxon>Cytherideidae</taxon>
        <taxon>Cyprideis</taxon>
    </lineage>
</organism>
<proteinExistence type="predicted"/>
<accession>A0A7R8WK03</accession>
<sequence length="109" mass="12494">MLSETYVEESIAHIMLSETYVEESIAHIMLSETYVEESIAHIMLSETYVEESIANEDLKDDCWASCLTTRNDNPIANLKYPVMWVDNHDARIGNYSSEEQQITRDATEA</sequence>